<organism evidence="2 3">
    <name type="scientific">Bartonella fuyuanensis</name>
    <dbReference type="NCBI Taxonomy" id="1460968"/>
    <lineage>
        <taxon>Bacteria</taxon>
        <taxon>Pseudomonadati</taxon>
        <taxon>Pseudomonadota</taxon>
        <taxon>Alphaproteobacteria</taxon>
        <taxon>Hyphomicrobiales</taxon>
        <taxon>Bartonellaceae</taxon>
        <taxon>Bartonella</taxon>
    </lineage>
</organism>
<protein>
    <submittedName>
        <fullName evidence="2">Phage I-like protein</fullName>
    </submittedName>
</protein>
<dbReference type="InterPro" id="IPR012106">
    <property type="entry name" value="Phage_Mu_Gp1"/>
</dbReference>
<keyword evidence="1" id="KW-0175">Coiled coil</keyword>
<comment type="caution">
    <text evidence="2">The sequence shown here is derived from an EMBL/GenBank/DDBJ whole genome shotgun (WGS) entry which is preliminary data.</text>
</comment>
<evidence type="ECO:0000313" key="3">
    <source>
        <dbReference type="Proteomes" id="UP000585970"/>
    </source>
</evidence>
<reference evidence="2 3" key="1">
    <citation type="submission" date="2020-08" db="EMBL/GenBank/DDBJ databases">
        <title>Genomic Encyclopedia of Type Strains, Phase IV (KMG-IV): sequencing the most valuable type-strain genomes for metagenomic binning, comparative biology and taxonomic classification.</title>
        <authorList>
            <person name="Goeker M."/>
        </authorList>
    </citation>
    <scope>NUCLEOTIDE SEQUENCE [LARGE SCALE GENOMIC DNA]</scope>
    <source>
        <strain evidence="2 3">DSM 100694</strain>
    </source>
</reference>
<dbReference type="RefSeq" id="WP_183194511.1">
    <property type="nucleotide sequence ID" value="NZ_JACIFE010000018.1"/>
</dbReference>
<feature type="coiled-coil region" evidence="1">
    <location>
        <begin position="222"/>
        <end position="265"/>
    </location>
</feature>
<dbReference type="Pfam" id="PF10123">
    <property type="entry name" value="Mu-like_Pro"/>
    <property type="match status" value="1"/>
</dbReference>
<keyword evidence="3" id="KW-1185">Reference proteome</keyword>
<dbReference type="Proteomes" id="UP000585970">
    <property type="component" value="Unassembled WGS sequence"/>
</dbReference>
<evidence type="ECO:0000256" key="1">
    <source>
        <dbReference type="SAM" id="Coils"/>
    </source>
</evidence>
<gene>
    <name evidence="2" type="ORF">GGR08_001339</name>
</gene>
<dbReference type="AlphaFoldDB" id="A0A840DZD7"/>
<accession>A0A840DZD7</accession>
<sequence length="356" mass="39888">MGKEYGGQEFSEDQKDAHAQTCHDETFHAETFHAALIDLCPDVLCQDISCQDVTVSQAPEWVQLLPKAPHVKARDGRQWHYNPKTILKAFAANKGPLVIDYEHGQHHRARKGLEAPASGWIEELTERDGAIWGRVKWTDMASKKIVAQEYRYLSPEFRHSKTGEILNLAGAGLVNRPALVMTALSREQPLTTFVEKMMDLTAIASALSLAEDAKADEVLATLKAREKERVELCAQLKKAQEDLALLREEQKKTAIESLLDKAIEEGKIFPAAREEYRALCMLEGGIEHFKSLVEKLPVLAEASPLGASCSMQEQKLAPEEIAVAARHYKEEQKKKGWDITISQAVDHICEQKERQS</sequence>
<proteinExistence type="predicted"/>
<name>A0A840DZD7_9HYPH</name>
<dbReference type="EMBL" id="JACIFE010000018">
    <property type="protein sequence ID" value="MBB4077023.1"/>
    <property type="molecule type" value="Genomic_DNA"/>
</dbReference>
<evidence type="ECO:0000313" key="2">
    <source>
        <dbReference type="EMBL" id="MBB4077023.1"/>
    </source>
</evidence>